<evidence type="ECO:0000313" key="1">
    <source>
        <dbReference type="EMBL" id="RJT29780.1"/>
    </source>
</evidence>
<dbReference type="Proteomes" id="UP000275530">
    <property type="component" value="Unassembled WGS sequence"/>
</dbReference>
<accession>A0A6M7TJA5</accession>
<sequence length="75" mass="7365">MKIVLMRLAALGIAALVLATPLAAARAHNDDDEVAAGARTGSAVENGLTRGNAVCSAALAAPCVSIRPLSGSLPA</sequence>
<comment type="caution">
    <text evidence="1">The sequence shown here is derived from an EMBL/GenBank/DDBJ whole genome shotgun (WGS) entry which is preliminary data.</text>
</comment>
<proteinExistence type="predicted"/>
<keyword evidence="2" id="KW-1185">Reference proteome</keyword>
<dbReference type="EMBL" id="QZXA01000013">
    <property type="protein sequence ID" value="RJT29780.1"/>
    <property type="molecule type" value="Genomic_DNA"/>
</dbReference>
<protein>
    <submittedName>
        <fullName evidence="1">Uncharacterized protein</fullName>
    </submittedName>
</protein>
<evidence type="ECO:0000313" key="2">
    <source>
        <dbReference type="Proteomes" id="UP000275530"/>
    </source>
</evidence>
<organism evidence="1 2">
    <name type="scientific">Mesorhizobium jarvisii</name>
    <dbReference type="NCBI Taxonomy" id="1777867"/>
    <lineage>
        <taxon>Bacteria</taxon>
        <taxon>Pseudomonadati</taxon>
        <taxon>Pseudomonadota</taxon>
        <taxon>Alphaproteobacteria</taxon>
        <taxon>Hyphomicrobiales</taxon>
        <taxon>Phyllobacteriaceae</taxon>
        <taxon>Mesorhizobium</taxon>
    </lineage>
</organism>
<dbReference type="RefSeq" id="WP_064986091.1">
    <property type="nucleotide sequence ID" value="NZ_CP033507.1"/>
</dbReference>
<reference evidence="1 2" key="1">
    <citation type="submission" date="2018-09" db="EMBL/GenBank/DDBJ databases">
        <title>Mesorhizobium carmichaelinearum sp. nov. isolated from Carmichaelinea spp. root nodules in New Zealand.</title>
        <authorList>
            <person name="De Meyer S.E."/>
        </authorList>
    </citation>
    <scope>NUCLEOTIDE SEQUENCE [LARGE SCALE GENOMIC DNA]</scope>
    <source>
        <strain evidence="1 2">LMG 28313</strain>
    </source>
</reference>
<gene>
    <name evidence="1" type="ORF">D3242_28145</name>
</gene>
<name>A0A6M7TJA5_9HYPH</name>
<dbReference type="AlphaFoldDB" id="A0A6M7TJA5"/>